<dbReference type="SUPFAM" id="SSF159888">
    <property type="entry name" value="YdhG-like"/>
    <property type="match status" value="1"/>
</dbReference>
<dbReference type="EMBL" id="CP001678">
    <property type="protein sequence ID" value="ACT59949.1"/>
    <property type="molecule type" value="Genomic_DNA"/>
</dbReference>
<sequence length="142" mass="15967">MNISIPPPPPKPDTLAVLESCPPTIRNQIDTLRNLIFEIAVSLPCVSKLTETLKWGQLSYLTNETKSGTTIRLGWDTKTFNSVSLFVHCQTTLVAEWQTLFGDELTFINNREIRLPAQAPLPVKPLEQCISMALTYHSRKSK</sequence>
<dbReference type="RefSeq" id="WP_015828099.1">
    <property type="nucleotide sequence ID" value="NC_012982.1"/>
</dbReference>
<evidence type="ECO:0000313" key="1">
    <source>
        <dbReference type="EMBL" id="ACT59949.1"/>
    </source>
</evidence>
<dbReference type="AlphaFoldDB" id="C6XMN5"/>
<proteinExistence type="predicted"/>
<dbReference type="Proteomes" id="UP000002745">
    <property type="component" value="Chromosome"/>
</dbReference>
<evidence type="ECO:0000313" key="2">
    <source>
        <dbReference type="Proteomes" id="UP000002745"/>
    </source>
</evidence>
<name>C6XMN5_HIRBI</name>
<organism evidence="1 2">
    <name type="scientific">Hirschia baltica (strain ATCC 49814 / DSM 5838 / IFAM 1418)</name>
    <dbReference type="NCBI Taxonomy" id="582402"/>
    <lineage>
        <taxon>Bacteria</taxon>
        <taxon>Pseudomonadati</taxon>
        <taxon>Pseudomonadota</taxon>
        <taxon>Alphaproteobacteria</taxon>
        <taxon>Hyphomonadales</taxon>
        <taxon>Hyphomonadaceae</taxon>
        <taxon>Hirschia</taxon>
    </lineage>
</organism>
<dbReference type="KEGG" id="hba:Hbal_2269"/>
<accession>C6XMN5</accession>
<gene>
    <name evidence="1" type="ordered locus">Hbal_2269</name>
</gene>
<dbReference type="STRING" id="582402.Hbal_2269"/>
<keyword evidence="2" id="KW-1185">Reference proteome</keyword>
<protein>
    <submittedName>
        <fullName evidence="1">Uncharacterized protein</fullName>
    </submittedName>
</protein>
<dbReference type="HOGENOM" id="CLU_130827_0_0_5"/>
<dbReference type="OrthoDB" id="328972at2"/>
<reference evidence="2" key="1">
    <citation type="journal article" date="2011" name="J. Bacteriol.">
        <title>Genome sequences of eight morphologically diverse alphaproteobacteria.</title>
        <authorList>
            <consortium name="US DOE Joint Genome Institute"/>
            <person name="Brown P.J."/>
            <person name="Kysela D.T."/>
            <person name="Buechlein A."/>
            <person name="Hemmerich C."/>
            <person name="Brun Y.V."/>
        </authorList>
    </citation>
    <scope>NUCLEOTIDE SEQUENCE [LARGE SCALE GENOMIC DNA]</scope>
    <source>
        <strain evidence="2">ATCC 49814 / DSM 5838 / IFAM 1418</strain>
    </source>
</reference>
<dbReference type="eggNOG" id="COG5646">
    <property type="taxonomic scope" value="Bacteria"/>
</dbReference>